<dbReference type="UniPathway" id="UPA00705"/>
<accession>A0A165CMS8</accession>
<evidence type="ECO:0000256" key="4">
    <source>
        <dbReference type="ARBA" id="ARBA00022792"/>
    </source>
</evidence>
<feature type="transmembrane region" description="Helical" evidence="7">
    <location>
        <begin position="23"/>
        <end position="43"/>
    </location>
</feature>
<comment type="subunit">
    <text evidence="7">Component of the cytochrome c oxidase (complex IV, CIV), a multisubunit enzyme composed of a catalytic core of 3 subunits and several supernumerary subunits. The complex exists as a monomer or a dimer and forms supercomplexes (SCs) in the inner mitochondrial membrane with ubiquinol-cytochrome c oxidoreductase (cytochrome b-c1 complex, complex III, CIII).</text>
</comment>
<evidence type="ECO:0000256" key="2">
    <source>
        <dbReference type="ARBA" id="ARBA00004673"/>
    </source>
</evidence>
<evidence type="ECO:0000256" key="7">
    <source>
        <dbReference type="RuleBase" id="RU368123"/>
    </source>
</evidence>
<keyword evidence="6 7" id="KW-0472">Membrane</keyword>
<keyword evidence="5 7" id="KW-0496">Mitochondrion</keyword>
<dbReference type="OrthoDB" id="9974841at2759"/>
<dbReference type="InterPro" id="IPR036636">
    <property type="entry name" value="COX7C/Cox8_sf"/>
</dbReference>
<dbReference type="InterPro" id="IPR004202">
    <property type="entry name" value="COX7C/Cox8"/>
</dbReference>
<proteinExistence type="inferred from homology"/>
<protein>
    <recommendedName>
        <fullName evidence="7">Cytochrome c oxidase subunit 8, mitochondrial</fullName>
    </recommendedName>
    <alternativeName>
        <fullName evidence="7">Cytochrome c oxidase polypeptide VIII</fullName>
    </alternativeName>
</protein>
<dbReference type="InParanoid" id="A0A165CMS8"/>
<dbReference type="RefSeq" id="XP_040760836.1">
    <property type="nucleotide sequence ID" value="XM_040909667.1"/>
</dbReference>
<comment type="pathway">
    <text evidence="2 7">Energy metabolism; oxidative phosphorylation.</text>
</comment>
<organism evidence="8 9">
    <name type="scientific">Laetiporus sulphureus 93-53</name>
    <dbReference type="NCBI Taxonomy" id="1314785"/>
    <lineage>
        <taxon>Eukaryota</taxon>
        <taxon>Fungi</taxon>
        <taxon>Dikarya</taxon>
        <taxon>Basidiomycota</taxon>
        <taxon>Agaricomycotina</taxon>
        <taxon>Agaricomycetes</taxon>
        <taxon>Polyporales</taxon>
        <taxon>Laetiporus</taxon>
    </lineage>
</organism>
<dbReference type="GO" id="GO:0045277">
    <property type="term" value="C:respiratory chain complex IV"/>
    <property type="evidence" value="ECO:0007669"/>
    <property type="project" value="UniProtKB-UniRule"/>
</dbReference>
<comment type="subcellular location">
    <subcellularLocation>
        <location evidence="1 7">Mitochondrion inner membrane</location>
        <topology evidence="1 7">Single-pass membrane protein</topology>
    </subcellularLocation>
</comment>
<evidence type="ECO:0000256" key="1">
    <source>
        <dbReference type="ARBA" id="ARBA00004434"/>
    </source>
</evidence>
<dbReference type="Pfam" id="PF02935">
    <property type="entry name" value="COX7C"/>
    <property type="match status" value="1"/>
</dbReference>
<dbReference type="EMBL" id="KV427647">
    <property type="protein sequence ID" value="KZT03096.1"/>
    <property type="molecule type" value="Genomic_DNA"/>
</dbReference>
<sequence length="51" mass="5645">MAHGYTHPVPFRYDNKRAFAGKYLAFIVIPFCVPFIAAGYQLYKSGASSTA</sequence>
<comment type="function">
    <text evidence="7">Component of the cytochrome c oxidase, the last enzyme in the mitochondrial electron transport chain which drives oxidative phosphorylation. The respiratory chain contains 3 multisubunit complexes succinate dehydrogenase (complex II, CII), ubiquinol-cytochrome c oxidoreductase (cytochrome b-c1 complex, complex III, CIII) and cytochrome c oxidase (complex IV, CIV), that cooperate to transfer electrons derived from NADH and succinate to molecular oxygen, creating an electrochemical gradient over the inner membrane that drives transmembrane transport and the ATP synthase. Cytochrome c oxidase is the component of the respiratory chain that catalyzes the reduction of oxygen to water. Electrons originating from reduced cytochrome c in the intermembrane space (IMS) are transferred via the dinuclear copper A center (CU(A)) of subunit 2 and heme A of subunit 1 to the active site in subunit 1, a binuclear center (BNC) formed by heme A3 and copper B (CU(B)). The BNC reduces molecular oxygen to 2 water molecules using 4 electrons from cytochrome c in the IMS and 4 protons from the mitochondrial matrix.</text>
</comment>
<name>A0A165CMS8_9APHY</name>
<reference evidence="8 9" key="1">
    <citation type="journal article" date="2016" name="Mol. Biol. Evol.">
        <title>Comparative Genomics of Early-Diverging Mushroom-Forming Fungi Provides Insights into the Origins of Lignocellulose Decay Capabilities.</title>
        <authorList>
            <person name="Nagy L.G."/>
            <person name="Riley R."/>
            <person name="Tritt A."/>
            <person name="Adam C."/>
            <person name="Daum C."/>
            <person name="Floudas D."/>
            <person name="Sun H."/>
            <person name="Yadav J.S."/>
            <person name="Pangilinan J."/>
            <person name="Larsson K.H."/>
            <person name="Matsuura K."/>
            <person name="Barry K."/>
            <person name="Labutti K."/>
            <person name="Kuo R."/>
            <person name="Ohm R.A."/>
            <person name="Bhattacharya S.S."/>
            <person name="Shirouzu T."/>
            <person name="Yoshinaga Y."/>
            <person name="Martin F.M."/>
            <person name="Grigoriev I.V."/>
            <person name="Hibbett D.S."/>
        </authorList>
    </citation>
    <scope>NUCLEOTIDE SEQUENCE [LARGE SCALE GENOMIC DNA]</scope>
    <source>
        <strain evidence="8 9">93-53</strain>
    </source>
</reference>
<dbReference type="AlphaFoldDB" id="A0A165CMS8"/>
<keyword evidence="7" id="KW-0809">Transit peptide</keyword>
<dbReference type="SUPFAM" id="SSF81427">
    <property type="entry name" value="Mitochondrial cytochrome c oxidase subunit VIIc (aka VIIIa)"/>
    <property type="match status" value="1"/>
</dbReference>
<evidence type="ECO:0000256" key="5">
    <source>
        <dbReference type="ARBA" id="ARBA00023128"/>
    </source>
</evidence>
<dbReference type="GO" id="GO:0006123">
    <property type="term" value="P:mitochondrial electron transport, cytochrome c to oxygen"/>
    <property type="evidence" value="ECO:0007669"/>
    <property type="project" value="UniProtKB-UniRule"/>
</dbReference>
<keyword evidence="4 7" id="KW-0999">Mitochondrion inner membrane</keyword>
<evidence type="ECO:0000256" key="6">
    <source>
        <dbReference type="ARBA" id="ARBA00023136"/>
    </source>
</evidence>
<gene>
    <name evidence="8" type="ORF">LAESUDRAFT_729607</name>
</gene>
<comment type="similarity">
    <text evidence="3 7">Belongs to the cytochrome c oxidase VIIc family.</text>
</comment>
<evidence type="ECO:0000256" key="3">
    <source>
        <dbReference type="ARBA" id="ARBA00010514"/>
    </source>
</evidence>
<evidence type="ECO:0000313" key="8">
    <source>
        <dbReference type="EMBL" id="KZT03096.1"/>
    </source>
</evidence>
<keyword evidence="7" id="KW-1133">Transmembrane helix</keyword>
<dbReference type="Proteomes" id="UP000076871">
    <property type="component" value="Unassembled WGS sequence"/>
</dbReference>
<keyword evidence="7" id="KW-0812">Transmembrane</keyword>
<keyword evidence="9" id="KW-1185">Reference proteome</keyword>
<evidence type="ECO:0000313" key="9">
    <source>
        <dbReference type="Proteomes" id="UP000076871"/>
    </source>
</evidence>
<dbReference type="Gene3D" id="4.10.49.10">
    <property type="entry name" value="Cytochrome c oxidase subunit VIIc"/>
    <property type="match status" value="1"/>
</dbReference>
<dbReference type="GO" id="GO:0005743">
    <property type="term" value="C:mitochondrial inner membrane"/>
    <property type="evidence" value="ECO:0007669"/>
    <property type="project" value="UniProtKB-SubCell"/>
</dbReference>
<dbReference type="GeneID" id="63826696"/>